<accession>A0AAE0FZH9</accession>
<dbReference type="PROSITE" id="PS50994">
    <property type="entry name" value="INTEGRASE"/>
    <property type="match status" value="1"/>
</dbReference>
<evidence type="ECO:0000259" key="1">
    <source>
        <dbReference type="PROSITE" id="PS50994"/>
    </source>
</evidence>
<evidence type="ECO:0000313" key="3">
    <source>
        <dbReference type="Proteomes" id="UP001190700"/>
    </source>
</evidence>
<dbReference type="PANTHER" id="PTHR37984">
    <property type="entry name" value="PROTEIN CBG26694"/>
    <property type="match status" value="1"/>
</dbReference>
<dbReference type="GO" id="GO:0003676">
    <property type="term" value="F:nucleic acid binding"/>
    <property type="evidence" value="ECO:0007669"/>
    <property type="project" value="InterPro"/>
</dbReference>
<dbReference type="PANTHER" id="PTHR37984:SF15">
    <property type="entry name" value="INTEGRASE CATALYTIC DOMAIN-CONTAINING PROTEIN"/>
    <property type="match status" value="1"/>
</dbReference>
<sequence length="553" mass="62961">MTEHYTRFIVCVPIPNKEASTIAAAFRNHVLAVFGAPAECLVDGGKEFEGEFEQLCRDCLIDRRVTSPDSPEGNGLTERVVRTIKFCFKKLALEKGLDYEWDEQLWPLVLSYNAARQESTGVAPFTLLFVQEAVVPPDLKRAPNLDFELEKPRSGMEVATKSAILKLVKIQRDGVVVLEDAAKLKEKSTMQSIAPCHLQTQETKVSCVLEDRLGMKEQQLNEKLSSDMRLLPADVVPRRVVKGSKSQPWQAISFREIMLEEKDLFLYMPDQEDWGRQDKLSEAVRIFMPGHWNEGHRTVLSKKYREQKAIARQLRDAPLVPALAEEEVEKRGELRHMTKAQVREASALQWGLELIITVPSEVRRLATEVDWKSIDGVWDPWAGTGVISEVMVEQWSHLRFMNNDWNPQLGWSEARDALQPDNYRIWKEKYGVCDAVITSPWFAALDIAFPLAVMASRVVTCVHVPSYYLTDMTESRAAYFRRLSQAGRLHVIGHLEHGPIGRRCMWVLVFKNPLVRARMLQGGEDDDIGMFTFSLGKFMADGDTTQYAEQAHI</sequence>
<organism evidence="2 3">
    <name type="scientific">Cymbomonas tetramitiformis</name>
    <dbReference type="NCBI Taxonomy" id="36881"/>
    <lineage>
        <taxon>Eukaryota</taxon>
        <taxon>Viridiplantae</taxon>
        <taxon>Chlorophyta</taxon>
        <taxon>Pyramimonadophyceae</taxon>
        <taxon>Pyramimonadales</taxon>
        <taxon>Pyramimonadaceae</taxon>
        <taxon>Cymbomonas</taxon>
    </lineage>
</organism>
<gene>
    <name evidence="2" type="ORF">CYMTET_22638</name>
</gene>
<dbReference type="AlphaFoldDB" id="A0AAE0FZH9"/>
<dbReference type="Proteomes" id="UP001190700">
    <property type="component" value="Unassembled WGS sequence"/>
</dbReference>
<keyword evidence="3" id="KW-1185">Reference proteome</keyword>
<name>A0AAE0FZH9_9CHLO</name>
<evidence type="ECO:0000313" key="2">
    <source>
        <dbReference type="EMBL" id="KAK3268882.1"/>
    </source>
</evidence>
<dbReference type="GO" id="GO:0015074">
    <property type="term" value="P:DNA integration"/>
    <property type="evidence" value="ECO:0007669"/>
    <property type="project" value="InterPro"/>
</dbReference>
<dbReference type="InterPro" id="IPR001584">
    <property type="entry name" value="Integrase_cat-core"/>
</dbReference>
<dbReference type="SUPFAM" id="SSF53098">
    <property type="entry name" value="Ribonuclease H-like"/>
    <property type="match status" value="1"/>
</dbReference>
<dbReference type="EMBL" id="LGRX02011502">
    <property type="protein sequence ID" value="KAK3268882.1"/>
    <property type="molecule type" value="Genomic_DNA"/>
</dbReference>
<comment type="caution">
    <text evidence="2">The sequence shown here is derived from an EMBL/GenBank/DDBJ whole genome shotgun (WGS) entry which is preliminary data.</text>
</comment>
<dbReference type="InterPro" id="IPR012337">
    <property type="entry name" value="RNaseH-like_sf"/>
</dbReference>
<protein>
    <recommendedName>
        <fullName evidence="1">Integrase catalytic domain-containing protein</fullName>
    </recommendedName>
</protein>
<reference evidence="2 3" key="1">
    <citation type="journal article" date="2015" name="Genome Biol. Evol.">
        <title>Comparative Genomics of a Bacterivorous Green Alga Reveals Evolutionary Causalities and Consequences of Phago-Mixotrophic Mode of Nutrition.</title>
        <authorList>
            <person name="Burns J.A."/>
            <person name="Paasch A."/>
            <person name="Narechania A."/>
            <person name="Kim E."/>
        </authorList>
    </citation>
    <scope>NUCLEOTIDE SEQUENCE [LARGE SCALE GENOMIC DNA]</scope>
    <source>
        <strain evidence="2 3">PLY_AMNH</strain>
    </source>
</reference>
<feature type="domain" description="Integrase catalytic" evidence="1">
    <location>
        <begin position="1"/>
        <end position="132"/>
    </location>
</feature>
<dbReference type="InterPro" id="IPR036397">
    <property type="entry name" value="RNaseH_sf"/>
</dbReference>
<dbReference type="InterPro" id="IPR050951">
    <property type="entry name" value="Retrovirus_Pol_polyprotein"/>
</dbReference>
<dbReference type="Gene3D" id="3.30.420.10">
    <property type="entry name" value="Ribonuclease H-like superfamily/Ribonuclease H"/>
    <property type="match status" value="1"/>
</dbReference>
<proteinExistence type="predicted"/>